<dbReference type="PANTHER" id="PTHR24111">
    <property type="entry name" value="LEUCINE-RICH REPEAT-CONTAINING PROTEIN 34"/>
    <property type="match status" value="1"/>
</dbReference>
<evidence type="ECO:0008006" key="5">
    <source>
        <dbReference type="Google" id="ProtNLM"/>
    </source>
</evidence>
<keyword evidence="4" id="KW-1185">Reference proteome</keyword>
<gene>
    <name evidence="3" type="ORF">CYMTET_54038</name>
</gene>
<organism evidence="3 4">
    <name type="scientific">Cymbomonas tetramitiformis</name>
    <dbReference type="NCBI Taxonomy" id="36881"/>
    <lineage>
        <taxon>Eukaryota</taxon>
        <taxon>Viridiplantae</taxon>
        <taxon>Chlorophyta</taxon>
        <taxon>Pyramimonadophyceae</taxon>
        <taxon>Pyramimonadales</taxon>
        <taxon>Pyramimonadaceae</taxon>
        <taxon>Cymbomonas</taxon>
    </lineage>
</organism>
<dbReference type="PANTHER" id="PTHR24111:SF0">
    <property type="entry name" value="LEUCINE-RICH REPEAT-CONTAINING PROTEIN"/>
    <property type="match status" value="1"/>
</dbReference>
<dbReference type="GO" id="GO:0005930">
    <property type="term" value="C:axoneme"/>
    <property type="evidence" value="ECO:0007669"/>
    <property type="project" value="UniProtKB-SubCell"/>
</dbReference>
<dbReference type="InterPro" id="IPR052201">
    <property type="entry name" value="LRR-containing_regulator"/>
</dbReference>
<dbReference type="EMBL" id="LGRX02035220">
    <property type="protein sequence ID" value="KAK3235774.1"/>
    <property type="molecule type" value="Genomic_DNA"/>
</dbReference>
<dbReference type="SUPFAM" id="SSF52047">
    <property type="entry name" value="RNI-like"/>
    <property type="match status" value="2"/>
</dbReference>
<protein>
    <recommendedName>
        <fullName evidence="5">F-box domain-containing protein</fullName>
    </recommendedName>
</protein>
<dbReference type="InterPro" id="IPR032675">
    <property type="entry name" value="LRR_dom_sf"/>
</dbReference>
<evidence type="ECO:0000256" key="2">
    <source>
        <dbReference type="ARBA" id="ARBA00022737"/>
    </source>
</evidence>
<reference evidence="3 4" key="1">
    <citation type="journal article" date="2015" name="Genome Biol. Evol.">
        <title>Comparative Genomics of a Bacterivorous Green Alga Reveals Evolutionary Causalities and Consequences of Phago-Mixotrophic Mode of Nutrition.</title>
        <authorList>
            <person name="Burns J.A."/>
            <person name="Paasch A."/>
            <person name="Narechania A."/>
            <person name="Kim E."/>
        </authorList>
    </citation>
    <scope>NUCLEOTIDE SEQUENCE [LARGE SCALE GENOMIC DNA]</scope>
    <source>
        <strain evidence="3 4">PLY_AMNH</strain>
    </source>
</reference>
<comment type="subcellular location">
    <subcellularLocation>
        <location evidence="1">Cytoplasm</location>
        <location evidence="1">Cytoskeleton</location>
        <location evidence="1">Cilium axoneme</location>
    </subcellularLocation>
</comment>
<evidence type="ECO:0000313" key="3">
    <source>
        <dbReference type="EMBL" id="KAK3235774.1"/>
    </source>
</evidence>
<dbReference type="InterPro" id="IPR001611">
    <property type="entry name" value="Leu-rich_rpt"/>
</dbReference>
<sequence length="885" mass="95690">MSREPQERRYLNRPHAAFSCGRRDPKEVFMGNEELFINCLQYLGSARDVCKTMAVSKAWQNCIHGPVGRPLWQSIRAEPGEKVEQVIQMIRLGARWVEHLDLRRCDQITWKHIEDLVEQCNNLRVIRLGMAVSLSVAKNIEVSKLLVEAPIQLPPHVGRSTWNKVKTLFNGARGQSFRPSGLKLDEVVMTPLLTTIFEDVVDLIESKNTALQSLSFAGIGIGSSGAHSLARVLGPPDDAPFSRTWCRSLTTLDLSGCGLGRRGVASLAYAMTPNTCGMCNTSLNSVTLTAGIPLPVGALRENEITELDLRGKGARPRDAMLLSRMLRFNTSVRSLNLSGTRVCWSLTRRVSQGGRHFVKEEYDPSGMMDVAAALILNSSLTSLDVSGCRMGRNGVKFLASALTPNPDDDNACNHSLNTVTVTHGIALPVGHLRRNEVTELDLSGKGLRPEDATILAVMLMCNNSLRTLNLSGNCLCGLVGEMTGKAVGKKSRGVYDPSGMTDLATALIRKNQSLTSLDISDNWIRLDGARTWATALTPKANGEWNRSLRVLNVWHNNFDTAGATVLSDAVRARGTPTKLCGAALLGADELNLTNRLTKEEEVVLLASDLTFMSSSLKTLNLSWNHITPNGSLEGIVAALARCTQGRAFESSLNSLVLRHNHLGGAYDSCEAFRAMGTAAGGSASLHTLDLAFTGMQPEDLKALVRGGVLDGGLQTLNLEGNEVWGVDSERRGTCDQFGIMALAKAMAVTTSLSALNLAGNHLGPEAAVILGDVLTPSAEGKFNTSLKSLLLGRNKIGSNPRSSPKVLQSFDQLLTQNKNLQRVDLSSNSFGFNGCATLIKSGVRSSSLKTLDLRGHCSRTRNEGAHCMHTAVHELQHATSFNLLT</sequence>
<name>A0AAE0BHJ5_9CHLO</name>
<accession>A0AAE0BHJ5</accession>
<dbReference type="AlphaFoldDB" id="A0AAE0BHJ5"/>
<evidence type="ECO:0000256" key="1">
    <source>
        <dbReference type="ARBA" id="ARBA00004430"/>
    </source>
</evidence>
<dbReference type="Proteomes" id="UP001190700">
    <property type="component" value="Unassembled WGS sequence"/>
</dbReference>
<dbReference type="SMART" id="SM00368">
    <property type="entry name" value="LRR_RI"/>
    <property type="match status" value="10"/>
</dbReference>
<proteinExistence type="predicted"/>
<dbReference type="Gene3D" id="3.80.10.10">
    <property type="entry name" value="Ribonuclease Inhibitor"/>
    <property type="match status" value="7"/>
</dbReference>
<comment type="caution">
    <text evidence="3">The sequence shown here is derived from an EMBL/GenBank/DDBJ whole genome shotgun (WGS) entry which is preliminary data.</text>
</comment>
<dbReference type="Pfam" id="PF13516">
    <property type="entry name" value="LRR_6"/>
    <property type="match status" value="5"/>
</dbReference>
<evidence type="ECO:0000313" key="4">
    <source>
        <dbReference type="Proteomes" id="UP001190700"/>
    </source>
</evidence>
<keyword evidence="2" id="KW-0677">Repeat</keyword>